<protein>
    <submittedName>
        <fullName evidence="2">Uncharacterized protein</fullName>
    </submittedName>
</protein>
<feature type="region of interest" description="Disordered" evidence="1">
    <location>
        <begin position="170"/>
        <end position="200"/>
    </location>
</feature>
<feature type="compositionally biased region" description="Polar residues" evidence="1">
    <location>
        <begin position="114"/>
        <end position="125"/>
    </location>
</feature>
<gene>
    <name evidence="2" type="ORF">RSOL_281890</name>
</gene>
<evidence type="ECO:0000313" key="2">
    <source>
        <dbReference type="EMBL" id="EUC58852.1"/>
    </source>
</evidence>
<name>A0A0A1UIK0_9AGAM</name>
<feature type="non-terminal residue" evidence="2">
    <location>
        <position position="593"/>
    </location>
</feature>
<feature type="region of interest" description="Disordered" evidence="1">
    <location>
        <begin position="27"/>
        <end position="152"/>
    </location>
</feature>
<feature type="compositionally biased region" description="Polar residues" evidence="1">
    <location>
        <begin position="178"/>
        <end position="191"/>
    </location>
</feature>
<feature type="compositionally biased region" description="Polar residues" evidence="1">
    <location>
        <begin position="63"/>
        <end position="84"/>
    </location>
</feature>
<dbReference type="Proteomes" id="UP000030108">
    <property type="component" value="Unassembled WGS sequence"/>
</dbReference>
<reference evidence="3" key="1">
    <citation type="journal article" date="2014" name="Genome Announc.">
        <title>Draft genome sequence of the plant-pathogenic soil fungus Rhizoctonia solani anastomosis group 3 strain Rhs1AP.</title>
        <authorList>
            <person name="Cubeta M.A."/>
            <person name="Thomas E."/>
            <person name="Dean R.A."/>
            <person name="Jabaji S."/>
            <person name="Neate S.M."/>
            <person name="Tavantzis S."/>
            <person name="Toda T."/>
            <person name="Vilgalys R."/>
            <person name="Bharathan N."/>
            <person name="Fedorova-Abrams N."/>
            <person name="Pakala S.B."/>
            <person name="Pakala S.M."/>
            <person name="Zafar N."/>
            <person name="Joardar V."/>
            <person name="Losada L."/>
            <person name="Nierman W.C."/>
        </authorList>
    </citation>
    <scope>NUCLEOTIDE SEQUENCE [LARGE SCALE GENOMIC DNA]</scope>
    <source>
        <strain evidence="3">AG-3</strain>
    </source>
</reference>
<feature type="region of interest" description="Disordered" evidence="1">
    <location>
        <begin position="256"/>
        <end position="285"/>
    </location>
</feature>
<dbReference type="AlphaFoldDB" id="A0A0A1UIK0"/>
<comment type="caution">
    <text evidence="2">The sequence shown here is derived from an EMBL/GenBank/DDBJ whole genome shotgun (WGS) entry which is preliminary data.</text>
</comment>
<organism evidence="2 3">
    <name type="scientific">Rhizoctonia solani AG-3 Rhs1AP</name>
    <dbReference type="NCBI Taxonomy" id="1086054"/>
    <lineage>
        <taxon>Eukaryota</taxon>
        <taxon>Fungi</taxon>
        <taxon>Dikarya</taxon>
        <taxon>Basidiomycota</taxon>
        <taxon>Agaricomycotina</taxon>
        <taxon>Agaricomycetes</taxon>
        <taxon>Cantharellales</taxon>
        <taxon>Ceratobasidiaceae</taxon>
        <taxon>Rhizoctonia</taxon>
    </lineage>
</organism>
<proteinExistence type="predicted"/>
<feature type="compositionally biased region" description="Polar residues" evidence="1">
    <location>
        <begin position="43"/>
        <end position="54"/>
    </location>
</feature>
<dbReference type="OrthoDB" id="3218130at2759"/>
<sequence>MTLGNHDYGYTPGHVFNPSLVDPSLIGTTVHDPIHPTAPEPSMPSSNPLGQPSSAGVEHSTHQTHAQIPQQVPTPSTNLANTHLMQHHSSRALQPPRLTGAARAPLPSRPTPYSRPSQQPSGTPNPSAPPARPHKRTRGPESEGSQVSQALDVGTGEATSVTLAEATYQLAKPRDTPSHPQGGSSASNLNQEMEDHEDVTDELTEAVRMENDAVLQMVYHGGDGSHGGQDPQLYRLVARMLQKQDTLQKALENLKQTRRACESTRSPYTSHGLPPRTSPPKPQDAVNWDQSIPSTQPAGRQPRVVRNVIISKATRESINSLLKQSNSKQPLPDPPGPEIRYPTDQNFGFRWEETEKSVFNRLGIQVVVVAVQANWKHEALTQTEIDMLPKMVAEHIRYLCRVWKTTHKEDAEELRQAALKRASASSRRSTLYASRLKIIDRFPQALGMHRNLVIHLGRGGTSSDEEDPERKGVYLIRRRPELSSKVAVLKSKLDLAYGLYCKGPGSRGSQMHTREPSDIVSQRPMNVDGLPITCISGNWLKGVSVPEREMYGFSGHKYDYRFPDVLLRRNFGRDPHTMEISEAEDEDEDEDED</sequence>
<evidence type="ECO:0000313" key="3">
    <source>
        <dbReference type="Proteomes" id="UP000030108"/>
    </source>
</evidence>
<dbReference type="EMBL" id="JATN01000321">
    <property type="protein sequence ID" value="EUC58852.1"/>
    <property type="molecule type" value="Genomic_DNA"/>
</dbReference>
<accession>A0A0A1UIK0</accession>
<evidence type="ECO:0000256" key="1">
    <source>
        <dbReference type="SAM" id="MobiDB-lite"/>
    </source>
</evidence>